<evidence type="ECO:0000256" key="5">
    <source>
        <dbReference type="HAMAP-Rule" id="MF_01326"/>
    </source>
</evidence>
<name>A0A0G0GC07_9BACT</name>
<dbReference type="GO" id="GO:1990904">
    <property type="term" value="C:ribonucleoprotein complex"/>
    <property type="evidence" value="ECO:0007669"/>
    <property type="project" value="UniProtKB-KW"/>
</dbReference>
<evidence type="ECO:0000256" key="4">
    <source>
        <dbReference type="ARBA" id="ARBA00035206"/>
    </source>
</evidence>
<evidence type="ECO:0000256" key="6">
    <source>
        <dbReference type="RuleBase" id="RU003477"/>
    </source>
</evidence>
<dbReference type="HAMAP" id="MF_01326_B">
    <property type="entry name" value="Ribosomal_uL24_B"/>
    <property type="match status" value="1"/>
</dbReference>
<keyword evidence="3 5" id="KW-0687">Ribonucleoprotein</keyword>
<comment type="function">
    <text evidence="5">One of two assembly initiator proteins, it binds directly to the 5'-end of the 23S rRNA, where it nucleates assembly of the 50S subunit.</text>
</comment>
<evidence type="ECO:0000313" key="9">
    <source>
        <dbReference type="Proteomes" id="UP000034316"/>
    </source>
</evidence>
<evidence type="ECO:0000256" key="3">
    <source>
        <dbReference type="ARBA" id="ARBA00023274"/>
    </source>
</evidence>
<dbReference type="GO" id="GO:0003735">
    <property type="term" value="F:structural constituent of ribosome"/>
    <property type="evidence" value="ECO:0007669"/>
    <property type="project" value="InterPro"/>
</dbReference>
<organism evidence="8 9">
    <name type="scientific">Berkelbacteria bacterium GW2011_GWA2_35_9</name>
    <dbReference type="NCBI Taxonomy" id="1618333"/>
    <lineage>
        <taxon>Bacteria</taxon>
        <taxon>Candidatus Berkelbacteria</taxon>
    </lineage>
</organism>
<dbReference type="Pfam" id="PF00467">
    <property type="entry name" value="KOW"/>
    <property type="match status" value="1"/>
</dbReference>
<dbReference type="GO" id="GO:0005840">
    <property type="term" value="C:ribosome"/>
    <property type="evidence" value="ECO:0007669"/>
    <property type="project" value="UniProtKB-KW"/>
</dbReference>
<accession>A0A0G0GC07</accession>
<evidence type="ECO:0000256" key="1">
    <source>
        <dbReference type="ARBA" id="ARBA00010618"/>
    </source>
</evidence>
<dbReference type="PANTHER" id="PTHR12903">
    <property type="entry name" value="MITOCHONDRIAL RIBOSOMAL PROTEIN L24"/>
    <property type="match status" value="1"/>
</dbReference>
<dbReference type="AlphaFoldDB" id="A0A0G0GC07"/>
<comment type="similarity">
    <text evidence="1 5 6">Belongs to the universal ribosomal protein uL24 family.</text>
</comment>
<dbReference type="CDD" id="cd06089">
    <property type="entry name" value="KOW_RPL26"/>
    <property type="match status" value="1"/>
</dbReference>
<dbReference type="InterPro" id="IPR008991">
    <property type="entry name" value="Translation_prot_SH3-like_sf"/>
</dbReference>
<dbReference type="InterPro" id="IPR057264">
    <property type="entry name" value="Ribosomal_uL24_C"/>
</dbReference>
<comment type="caution">
    <text evidence="8">The sequence shown here is derived from an EMBL/GenBank/DDBJ whole genome shotgun (WGS) entry which is preliminary data.</text>
</comment>
<dbReference type="STRING" id="1618333.UR93_C0001G0074"/>
<dbReference type="GO" id="GO:0006412">
    <property type="term" value="P:translation"/>
    <property type="evidence" value="ECO:0007669"/>
    <property type="project" value="UniProtKB-UniRule"/>
</dbReference>
<sequence>MKIKKNDLVLILKGKDKGKTGTIERVYRKENNLIISGKNIYKKNAKVSRKYPKGGIIDLPMPINISNVSIVCQACNKKTKIVVDRKDKKIERICKKCQESLDKKIEKK</sequence>
<dbReference type="InterPro" id="IPR014722">
    <property type="entry name" value="Rib_uL2_dom2"/>
</dbReference>
<reference evidence="8 9" key="1">
    <citation type="journal article" date="2015" name="Nature">
        <title>rRNA introns, odd ribosomes, and small enigmatic genomes across a large radiation of phyla.</title>
        <authorList>
            <person name="Brown C.T."/>
            <person name="Hug L.A."/>
            <person name="Thomas B.C."/>
            <person name="Sharon I."/>
            <person name="Castelle C.J."/>
            <person name="Singh A."/>
            <person name="Wilkins M.J."/>
            <person name="Williams K.H."/>
            <person name="Banfield J.F."/>
        </authorList>
    </citation>
    <scope>NUCLEOTIDE SEQUENCE [LARGE SCALE GENOMIC DNA]</scope>
</reference>
<evidence type="ECO:0000256" key="2">
    <source>
        <dbReference type="ARBA" id="ARBA00022980"/>
    </source>
</evidence>
<keyword evidence="5" id="KW-0694">RNA-binding</keyword>
<dbReference type="PROSITE" id="PS01108">
    <property type="entry name" value="RIBOSOMAL_L24"/>
    <property type="match status" value="1"/>
</dbReference>
<comment type="subunit">
    <text evidence="5">Part of the 50S ribosomal subunit.</text>
</comment>
<dbReference type="SMART" id="SM00739">
    <property type="entry name" value="KOW"/>
    <property type="match status" value="1"/>
</dbReference>
<protein>
    <recommendedName>
        <fullName evidence="4 5">Large ribosomal subunit protein uL24</fullName>
    </recommendedName>
</protein>
<dbReference type="InterPro" id="IPR005824">
    <property type="entry name" value="KOW"/>
</dbReference>
<dbReference type="SUPFAM" id="SSF50104">
    <property type="entry name" value="Translation proteins SH3-like domain"/>
    <property type="match status" value="1"/>
</dbReference>
<gene>
    <name evidence="5" type="primary">rplX</name>
    <name evidence="8" type="ORF">UR93_C0001G0074</name>
</gene>
<feature type="domain" description="KOW" evidence="7">
    <location>
        <begin position="2"/>
        <end position="29"/>
    </location>
</feature>
<dbReference type="EMBL" id="LBRB01000001">
    <property type="protein sequence ID" value="KKP89242.1"/>
    <property type="molecule type" value="Genomic_DNA"/>
</dbReference>
<evidence type="ECO:0000259" key="7">
    <source>
        <dbReference type="SMART" id="SM00739"/>
    </source>
</evidence>
<proteinExistence type="inferred from homology"/>
<keyword evidence="5" id="KW-0699">rRNA-binding</keyword>
<dbReference type="Proteomes" id="UP000034316">
    <property type="component" value="Unassembled WGS sequence"/>
</dbReference>
<evidence type="ECO:0000313" key="8">
    <source>
        <dbReference type="EMBL" id="KKP89242.1"/>
    </source>
</evidence>
<dbReference type="InterPro" id="IPR041988">
    <property type="entry name" value="Ribosomal_uL24_KOW"/>
</dbReference>
<dbReference type="Gene3D" id="2.30.30.30">
    <property type="match status" value="1"/>
</dbReference>
<dbReference type="NCBIfam" id="TIGR01079">
    <property type="entry name" value="rplX_bact"/>
    <property type="match status" value="1"/>
</dbReference>
<dbReference type="InterPro" id="IPR005825">
    <property type="entry name" value="Ribosomal_uL24_CS"/>
</dbReference>
<dbReference type="InterPro" id="IPR003256">
    <property type="entry name" value="Ribosomal_uL24"/>
</dbReference>
<dbReference type="GO" id="GO:0019843">
    <property type="term" value="F:rRNA binding"/>
    <property type="evidence" value="ECO:0007669"/>
    <property type="project" value="UniProtKB-UniRule"/>
</dbReference>
<keyword evidence="2 5" id="KW-0689">Ribosomal protein</keyword>
<comment type="function">
    <text evidence="5">One of the proteins that surrounds the polypeptide exit tunnel on the outside of the subunit.</text>
</comment>
<dbReference type="Pfam" id="PF17136">
    <property type="entry name" value="ribosomal_L24"/>
    <property type="match status" value="1"/>
</dbReference>